<dbReference type="Proteomes" id="UP001164459">
    <property type="component" value="Chromosome"/>
</dbReference>
<dbReference type="InterPro" id="IPR017767">
    <property type="entry name" value="PC-PLC"/>
</dbReference>
<dbReference type="PROSITE" id="PS51318">
    <property type="entry name" value="TAT"/>
    <property type="match status" value="1"/>
</dbReference>
<dbReference type="Gene3D" id="3.40.720.10">
    <property type="entry name" value="Alkaline Phosphatase, subunit A"/>
    <property type="match status" value="2"/>
</dbReference>
<dbReference type="RefSeq" id="WP_269034050.1">
    <property type="nucleotide sequence ID" value="NZ_CP114040.1"/>
</dbReference>
<dbReference type="InterPro" id="IPR017850">
    <property type="entry name" value="Alkaline_phosphatase_core_sf"/>
</dbReference>
<keyword evidence="3" id="KW-0378">Hydrolase</keyword>
<dbReference type="EMBL" id="CP114040">
    <property type="protein sequence ID" value="WAS91688.1"/>
    <property type="molecule type" value="Genomic_DNA"/>
</dbReference>
<dbReference type="InterPro" id="IPR007312">
    <property type="entry name" value="Phosphoesterase"/>
</dbReference>
<comment type="similarity">
    <text evidence="1">Belongs to the bacterial phospholipase C family.</text>
</comment>
<evidence type="ECO:0000313" key="6">
    <source>
        <dbReference type="Proteomes" id="UP001164459"/>
    </source>
</evidence>
<feature type="domain" description="Bacterial phospholipase C C-terminal" evidence="4">
    <location>
        <begin position="586"/>
        <end position="667"/>
    </location>
</feature>
<dbReference type="CDD" id="cd16014">
    <property type="entry name" value="PLC"/>
    <property type="match status" value="1"/>
</dbReference>
<dbReference type="PANTHER" id="PTHR31956:SF36">
    <property type="entry name" value="NON-HEMOLYTIC PHOSPHOLIPASE C"/>
    <property type="match status" value="1"/>
</dbReference>
<evidence type="ECO:0000259" key="4">
    <source>
        <dbReference type="Pfam" id="PF05506"/>
    </source>
</evidence>
<dbReference type="InterPro" id="IPR008475">
    <property type="entry name" value="PLipase_C_C"/>
</dbReference>
<evidence type="ECO:0000313" key="5">
    <source>
        <dbReference type="EMBL" id="WAS91688.1"/>
    </source>
</evidence>
<dbReference type="Pfam" id="PF05506">
    <property type="entry name" value="PLipase_C_C"/>
    <property type="match status" value="2"/>
</dbReference>
<gene>
    <name evidence="5" type="ORF">O0S08_36365</name>
</gene>
<dbReference type="Pfam" id="PF04185">
    <property type="entry name" value="Phosphoesterase"/>
    <property type="match status" value="1"/>
</dbReference>
<evidence type="ECO:0000256" key="3">
    <source>
        <dbReference type="ARBA" id="ARBA00022801"/>
    </source>
</evidence>
<accession>A0ABY7GXI7</accession>
<name>A0ABY7GXI7_9BACT</name>
<sequence length="683" mass="73591">MTKLDRRTFLRLGGAAGGALALPACIREAMSIPADSEDGSIMDIDHVVILIQENRSFDHYFGTMPGVRGFGDRFTVPVAGAESVWHQRKSGDEVVLPYHLDSSRGNAQRVEGPPHGFLDGQLAYDHGRFGAWPEVKGTASMGYYTEQELRFQFALADAFTVCDAYHCSIHSSTNPNRLFAFTGTNRLPGGPPAIDNDHDTLGDAADGYTWTTYAERLEAAGVSWKVYQDLADNFTDNPLVGFKTFRAAVAGDPASPLVVKGVSTTLTNSDLEGLRRDVLAGTLPSVAWIVGPADYSEHPGPSSPVQGACYVQQVLEALIADPDVWSRTVLIVTFDENDGFFDHVPPPCAPSGNGDGTLAGASTVDDAGERYDDDGGDPFFGPRPLGPGMRVPTWIVSPFSRGGWVCSEVFDHTSILRFLEARFGVVETNISPYRRAVCGDLTSAFDFVTPNDGAPPELPSIPRAEADRIRGEQELLAAIPAPVGAAGVWPRQAAGTRPSRKLPYELHVLADVAAGQVELRFVNAGLVGAVFHVYDRNDLAALPRRYAVEAGKSLAGRWPVDAGYDLWILGPNGFHRHFRGDGEALEIAAIYDPLGERLRLACHNRGGEARTFVVSADAYFDGPPARVTVAAGAHEYVNFGLRDSGYWYDFTVTVDGAPAFSRRLAGRMEIGLDSISDPAMGTA</sequence>
<keyword evidence="6" id="KW-1185">Reference proteome</keyword>
<reference evidence="5" key="1">
    <citation type="submission" date="2022-11" db="EMBL/GenBank/DDBJ databases">
        <title>Minimal conservation of predation-associated metabolite biosynthetic gene clusters underscores biosynthetic potential of Myxococcota including descriptions for ten novel species: Archangium lansinium sp. nov., Myxococcus landrumus sp. nov., Nannocystis bai.</title>
        <authorList>
            <person name="Ahearne A."/>
            <person name="Stevens C."/>
            <person name="Dowd S."/>
        </authorList>
    </citation>
    <scope>NUCLEOTIDE SEQUENCE</scope>
    <source>
        <strain evidence="5">Fl3</strain>
    </source>
</reference>
<evidence type="ECO:0000256" key="2">
    <source>
        <dbReference type="ARBA" id="ARBA00012018"/>
    </source>
</evidence>
<proteinExistence type="inferred from homology"/>
<feature type="domain" description="Bacterial phospholipase C C-terminal" evidence="4">
    <location>
        <begin position="498"/>
        <end position="581"/>
    </location>
</feature>
<dbReference type="NCBIfam" id="TIGR03396">
    <property type="entry name" value="PC_PLC"/>
    <property type="match status" value="1"/>
</dbReference>
<dbReference type="EC" id="3.1.4.3" evidence="2"/>
<organism evidence="5 6">
    <name type="scientific">Nannocystis punicea</name>
    <dbReference type="NCBI Taxonomy" id="2995304"/>
    <lineage>
        <taxon>Bacteria</taxon>
        <taxon>Pseudomonadati</taxon>
        <taxon>Myxococcota</taxon>
        <taxon>Polyangia</taxon>
        <taxon>Nannocystales</taxon>
        <taxon>Nannocystaceae</taxon>
        <taxon>Nannocystis</taxon>
    </lineage>
</organism>
<protein>
    <recommendedName>
        <fullName evidence="2">phospholipase C</fullName>
        <ecNumber evidence="2">3.1.4.3</ecNumber>
    </recommendedName>
</protein>
<evidence type="ECO:0000256" key="1">
    <source>
        <dbReference type="ARBA" id="ARBA00009717"/>
    </source>
</evidence>
<dbReference type="PANTHER" id="PTHR31956">
    <property type="entry name" value="NON-SPECIFIC PHOSPHOLIPASE C4-RELATED"/>
    <property type="match status" value="1"/>
</dbReference>
<dbReference type="InterPro" id="IPR006311">
    <property type="entry name" value="TAT_signal"/>
</dbReference>